<dbReference type="InterPro" id="IPR036420">
    <property type="entry name" value="BRCT_dom_sf"/>
</dbReference>
<organism evidence="4 5">
    <name type="scientific">Penicillium hetheringtonii</name>
    <dbReference type="NCBI Taxonomy" id="911720"/>
    <lineage>
        <taxon>Eukaryota</taxon>
        <taxon>Fungi</taxon>
        <taxon>Dikarya</taxon>
        <taxon>Ascomycota</taxon>
        <taxon>Pezizomycotina</taxon>
        <taxon>Eurotiomycetes</taxon>
        <taxon>Eurotiomycetidae</taxon>
        <taxon>Eurotiales</taxon>
        <taxon>Aspergillaceae</taxon>
        <taxon>Penicillium</taxon>
    </lineage>
</organism>
<dbReference type="Gene3D" id="3.40.50.10190">
    <property type="entry name" value="BRCT domain"/>
    <property type="match status" value="4"/>
</dbReference>
<feature type="region of interest" description="Disordered" evidence="2">
    <location>
        <begin position="263"/>
        <end position="285"/>
    </location>
</feature>
<feature type="region of interest" description="Disordered" evidence="2">
    <location>
        <begin position="298"/>
        <end position="318"/>
    </location>
</feature>
<dbReference type="Proteomes" id="UP001216150">
    <property type="component" value="Unassembled WGS sequence"/>
</dbReference>
<feature type="region of interest" description="Disordered" evidence="2">
    <location>
        <begin position="521"/>
        <end position="772"/>
    </location>
</feature>
<feature type="compositionally biased region" description="Low complexity" evidence="2">
    <location>
        <begin position="298"/>
        <end position="307"/>
    </location>
</feature>
<comment type="caution">
    <text evidence="4">The sequence shown here is derived from an EMBL/GenBank/DDBJ whole genome shotgun (WGS) entry which is preliminary data.</text>
</comment>
<dbReference type="AlphaFoldDB" id="A0AAD6E2J5"/>
<dbReference type="CDD" id="cd18433">
    <property type="entry name" value="BRCT_Rad4_rpt3"/>
    <property type="match status" value="1"/>
</dbReference>
<dbReference type="PANTHER" id="PTHR13561:SF20">
    <property type="entry name" value="DNA TOPOISOMERASE 2-BINDING PROTEIN 1"/>
    <property type="match status" value="1"/>
</dbReference>
<proteinExistence type="predicted"/>
<dbReference type="GO" id="GO:0033314">
    <property type="term" value="P:mitotic DNA replication checkpoint signaling"/>
    <property type="evidence" value="ECO:0007669"/>
    <property type="project" value="TreeGrafter"/>
</dbReference>
<feature type="compositionally biased region" description="Polar residues" evidence="2">
    <location>
        <begin position="716"/>
        <end position="737"/>
    </location>
</feature>
<protein>
    <recommendedName>
        <fullName evidence="3">BRCT domain-containing protein</fullName>
    </recommendedName>
</protein>
<evidence type="ECO:0000256" key="2">
    <source>
        <dbReference type="SAM" id="MobiDB-lite"/>
    </source>
</evidence>
<feature type="compositionally biased region" description="Polar residues" evidence="2">
    <location>
        <begin position="647"/>
        <end position="660"/>
    </location>
</feature>
<feature type="compositionally biased region" description="Basic and acidic residues" evidence="2">
    <location>
        <begin position="539"/>
        <end position="552"/>
    </location>
</feature>
<feature type="region of interest" description="Disordered" evidence="2">
    <location>
        <begin position="786"/>
        <end position="830"/>
    </location>
</feature>
<evidence type="ECO:0000313" key="4">
    <source>
        <dbReference type="EMBL" id="KAJ5599487.1"/>
    </source>
</evidence>
<sequence>MQNGGVNSHGIFIDKEHPLLGAIICFTSVPPERRTQLADFAKEMGAIEQPDLTSDVTHLLVGATDSPKYKFVARERNDVLVLKPEWIEAVRELWMQDEDTDVRRLENQYKLPAFFGLTICITGFSDMTFRNQMNDLTVENGAEFRKDLTKSVTHLIARNCEGEKYKFATQWNIKIVTVKWFHDCIERGMILDEEKYHPMLPLGEQGVGAWNRSLPAGKYKTGKEGTDQDASINPRPRKKLRRTASTKLVGQNENIWGDIIGMGLTNTESTEPKHDQWEEEDDFEKPKAPVIQAAKSFASETTFSETTQNRRQPENKPTNEGFLDGSYIFIHGFSSKQIAILREHLGYNGAQCVKSLSEFSSPSIPKTGQGLYIMVPYTTPRSEIPSTEDMAFECEVVTDMWLERCLDAKALVPPEKHVASTPFPKFPLPGFSGMRICSTGFARIDLLHLSKLVKLMGASYEEYLTQRASVLICNDPQTASRDKLRHTSEWAIPAVSADWFWISVQSGQKKPFEPYIVRRQVSQHRGSNEKPGDGFTSERSSDKSSGRKREIVSSDAAGHANQNATEKALAGKAIKPRTVPIIDDGFSREEDEVAPKPTVPESQSGSPARNSDKPRSAEEDITASSAGPSALDTALKGLLQQAQAAKSRQQNEASTTNDESSYPARRKRKPLLGRASSHSSNRKLEITRPVSRASSIDTLNDDGLGSALDSGDPTRDNSLSRTNSRVEGNAGSLSSIFSGGKFDFTAEKTRAPIDNEDEENQEPQMTQLDYEDPDAAAMRAEFLRDAGKMNEKAKKPDPTVIGEIRELEDTGWGSGRRTRKQPVKRGGDDD</sequence>
<dbReference type="FunFam" id="3.40.50.10190:FF:000010">
    <property type="entry name" value="DNA topoisomerase II binding protein 1"/>
    <property type="match status" value="1"/>
</dbReference>
<feature type="compositionally biased region" description="Basic and acidic residues" evidence="2">
    <location>
        <begin position="786"/>
        <end position="808"/>
    </location>
</feature>
<feature type="domain" description="BRCT" evidence="3">
    <location>
        <begin position="109"/>
        <end position="198"/>
    </location>
</feature>
<feature type="domain" description="BRCT" evidence="3">
    <location>
        <begin position="318"/>
        <end position="419"/>
    </location>
</feature>
<gene>
    <name evidence="4" type="ORF">N7450_000554</name>
</gene>
<evidence type="ECO:0000259" key="3">
    <source>
        <dbReference type="PROSITE" id="PS50172"/>
    </source>
</evidence>
<feature type="compositionally biased region" description="Low complexity" evidence="2">
    <location>
        <begin position="701"/>
        <end position="711"/>
    </location>
</feature>
<feature type="domain" description="BRCT" evidence="3">
    <location>
        <begin position="431"/>
        <end position="517"/>
    </location>
</feature>
<name>A0AAD6E2J5_9EURO</name>
<dbReference type="Pfam" id="PF12738">
    <property type="entry name" value="PTCB-BRCT"/>
    <property type="match status" value="3"/>
</dbReference>
<evidence type="ECO:0000313" key="5">
    <source>
        <dbReference type="Proteomes" id="UP001216150"/>
    </source>
</evidence>
<feature type="domain" description="BRCT" evidence="3">
    <location>
        <begin position="14"/>
        <end position="87"/>
    </location>
</feature>
<reference evidence="4 5" key="1">
    <citation type="journal article" date="2023" name="IMA Fungus">
        <title>Comparative genomic study of the Penicillium genus elucidates a diverse pangenome and 15 lateral gene transfer events.</title>
        <authorList>
            <person name="Petersen C."/>
            <person name="Sorensen T."/>
            <person name="Nielsen M.R."/>
            <person name="Sondergaard T.E."/>
            <person name="Sorensen J.L."/>
            <person name="Fitzpatrick D.A."/>
            <person name="Frisvad J.C."/>
            <person name="Nielsen K.L."/>
        </authorList>
    </citation>
    <scope>NUCLEOTIDE SEQUENCE [LARGE SCALE GENOMIC DNA]</scope>
    <source>
        <strain evidence="4 5">IBT 29057</strain>
    </source>
</reference>
<feature type="compositionally biased region" description="Basic and acidic residues" evidence="2">
    <location>
        <begin position="744"/>
        <end position="753"/>
    </location>
</feature>
<dbReference type="PROSITE" id="PS50172">
    <property type="entry name" value="BRCT"/>
    <property type="match status" value="4"/>
</dbReference>
<keyword evidence="1" id="KW-0677">Repeat</keyword>
<dbReference type="EMBL" id="JAQJAC010000001">
    <property type="protein sequence ID" value="KAJ5599487.1"/>
    <property type="molecule type" value="Genomic_DNA"/>
</dbReference>
<dbReference type="SUPFAM" id="SSF52113">
    <property type="entry name" value="BRCT domain"/>
    <property type="match status" value="4"/>
</dbReference>
<evidence type="ECO:0000256" key="1">
    <source>
        <dbReference type="ARBA" id="ARBA00022737"/>
    </source>
</evidence>
<dbReference type="GO" id="GO:0006270">
    <property type="term" value="P:DNA replication initiation"/>
    <property type="evidence" value="ECO:0007669"/>
    <property type="project" value="TreeGrafter"/>
</dbReference>
<dbReference type="InterPro" id="IPR001357">
    <property type="entry name" value="BRCT_dom"/>
</dbReference>
<dbReference type="SMART" id="SM00292">
    <property type="entry name" value="BRCT"/>
    <property type="match status" value="4"/>
</dbReference>
<accession>A0AAD6E2J5</accession>
<feature type="compositionally biased region" description="Basic residues" evidence="2">
    <location>
        <begin position="235"/>
        <end position="244"/>
    </location>
</feature>
<dbReference type="InterPro" id="IPR059215">
    <property type="entry name" value="BRCT2_TopBP1-like"/>
</dbReference>
<feature type="compositionally biased region" description="Low complexity" evidence="2">
    <location>
        <begin position="634"/>
        <end position="646"/>
    </location>
</feature>
<dbReference type="GO" id="GO:0007095">
    <property type="term" value="P:mitotic G2 DNA damage checkpoint signaling"/>
    <property type="evidence" value="ECO:0007669"/>
    <property type="project" value="TreeGrafter"/>
</dbReference>
<feature type="compositionally biased region" description="Polar residues" evidence="2">
    <location>
        <begin position="600"/>
        <end position="609"/>
    </location>
</feature>
<dbReference type="CDD" id="cd17723">
    <property type="entry name" value="BRCT_Rad4_rpt4"/>
    <property type="match status" value="1"/>
</dbReference>
<feature type="region of interest" description="Disordered" evidence="2">
    <location>
        <begin position="213"/>
        <end position="244"/>
    </location>
</feature>
<dbReference type="PANTHER" id="PTHR13561">
    <property type="entry name" value="DNA REPLICATION REGULATOR DPB11-RELATED"/>
    <property type="match status" value="1"/>
</dbReference>
<keyword evidence="5" id="KW-1185">Reference proteome</keyword>
<dbReference type="CDD" id="cd17731">
    <property type="entry name" value="BRCT_TopBP1_rpt2_like"/>
    <property type="match status" value="1"/>
</dbReference>